<keyword evidence="4" id="KW-0597">Phosphoprotein</keyword>
<dbReference type="GO" id="GO:0005634">
    <property type="term" value="C:nucleus"/>
    <property type="evidence" value="ECO:0007669"/>
    <property type="project" value="UniProtKB-SubCell"/>
</dbReference>
<feature type="region of interest" description="Disordered" evidence="7">
    <location>
        <begin position="305"/>
        <end position="358"/>
    </location>
</feature>
<dbReference type="EMBL" id="JAERUA010000009">
    <property type="protein sequence ID" value="KAI1895097.1"/>
    <property type="molecule type" value="Genomic_DNA"/>
</dbReference>
<evidence type="ECO:0000256" key="7">
    <source>
        <dbReference type="SAM" id="MobiDB-lite"/>
    </source>
</evidence>
<feature type="region of interest" description="Disordered" evidence="7">
    <location>
        <begin position="218"/>
        <end position="249"/>
    </location>
</feature>
<keyword evidence="5" id="KW-0539">Nucleus</keyword>
<feature type="region of interest" description="Disordered" evidence="7">
    <location>
        <begin position="157"/>
        <end position="186"/>
    </location>
</feature>
<feature type="compositionally biased region" description="Low complexity" evidence="7">
    <location>
        <begin position="339"/>
        <end position="348"/>
    </location>
</feature>
<evidence type="ECO:0000256" key="4">
    <source>
        <dbReference type="ARBA" id="ARBA00022553"/>
    </source>
</evidence>
<evidence type="ECO:0000313" key="8">
    <source>
        <dbReference type="EMBL" id="KAI1895097.1"/>
    </source>
</evidence>
<evidence type="ECO:0000256" key="3">
    <source>
        <dbReference type="ARBA" id="ARBA00018147"/>
    </source>
</evidence>
<feature type="region of interest" description="Disordered" evidence="7">
    <location>
        <begin position="1"/>
        <end position="111"/>
    </location>
</feature>
<comment type="caution">
    <text evidence="8">The sequence shown here is derived from an EMBL/GenBank/DDBJ whole genome shotgun (WGS) entry which is preliminary data.</text>
</comment>
<dbReference type="PANTHER" id="PTHR47622">
    <property type="entry name" value="ARGININE/SERINE-RICH PROTEIN 1"/>
    <property type="match status" value="1"/>
</dbReference>
<evidence type="ECO:0000256" key="2">
    <source>
        <dbReference type="ARBA" id="ARBA00009534"/>
    </source>
</evidence>
<evidence type="ECO:0000313" key="9">
    <source>
        <dbReference type="Proteomes" id="UP000829720"/>
    </source>
</evidence>
<gene>
    <name evidence="8" type="ORF">AGOR_G00102790</name>
</gene>
<dbReference type="Pfam" id="PF17069">
    <property type="entry name" value="RSRP"/>
    <property type="match status" value="1"/>
</dbReference>
<comment type="function">
    <text evidence="6">Probably acts as a spliceosomal factor that contributes to spliceosome assembly and regulates the isoform switching of proteins such as PARP6.</text>
</comment>
<comment type="subcellular location">
    <subcellularLocation>
        <location evidence="1">Nucleus</location>
    </subcellularLocation>
</comment>
<name>A0A8T3DI62_9TELE</name>
<protein>
    <recommendedName>
        <fullName evidence="3">Arginine/serine-rich protein 1</fullName>
    </recommendedName>
</protein>
<accession>A0A8T3DI62</accession>
<proteinExistence type="inferred from homology"/>
<dbReference type="Proteomes" id="UP000829720">
    <property type="component" value="Unassembled WGS sequence"/>
</dbReference>
<evidence type="ECO:0000256" key="1">
    <source>
        <dbReference type="ARBA" id="ARBA00004123"/>
    </source>
</evidence>
<evidence type="ECO:0000256" key="6">
    <source>
        <dbReference type="ARBA" id="ARBA00034666"/>
    </source>
</evidence>
<dbReference type="AlphaFoldDB" id="A0A8T3DI62"/>
<dbReference type="PANTHER" id="PTHR47622:SF1">
    <property type="entry name" value="ARGININE_SERINE-RICH PROTEIN 1"/>
    <property type="match status" value="1"/>
</dbReference>
<comment type="similarity">
    <text evidence="2">Belongs to the RSRP family.</text>
</comment>
<evidence type="ECO:0000256" key="5">
    <source>
        <dbReference type="ARBA" id="ARBA00023242"/>
    </source>
</evidence>
<feature type="compositionally biased region" description="Polar residues" evidence="7">
    <location>
        <begin position="1"/>
        <end position="12"/>
    </location>
</feature>
<dbReference type="OrthoDB" id="9950396at2759"/>
<feature type="compositionally biased region" description="Polar residues" evidence="7">
    <location>
        <begin position="349"/>
        <end position="358"/>
    </location>
</feature>
<feature type="compositionally biased region" description="Basic and acidic residues" evidence="7">
    <location>
        <begin position="29"/>
        <end position="68"/>
    </location>
</feature>
<organism evidence="8 9">
    <name type="scientific">Albula goreensis</name>
    <dbReference type="NCBI Taxonomy" id="1534307"/>
    <lineage>
        <taxon>Eukaryota</taxon>
        <taxon>Metazoa</taxon>
        <taxon>Chordata</taxon>
        <taxon>Craniata</taxon>
        <taxon>Vertebrata</taxon>
        <taxon>Euteleostomi</taxon>
        <taxon>Actinopterygii</taxon>
        <taxon>Neopterygii</taxon>
        <taxon>Teleostei</taxon>
        <taxon>Albuliformes</taxon>
        <taxon>Albulidae</taxon>
        <taxon>Albula</taxon>
    </lineage>
</organism>
<dbReference type="InterPro" id="IPR029656">
    <property type="entry name" value="RSRP1"/>
</dbReference>
<feature type="compositionally biased region" description="Low complexity" evidence="7">
    <location>
        <begin position="69"/>
        <end position="103"/>
    </location>
</feature>
<reference evidence="8" key="1">
    <citation type="submission" date="2021-01" db="EMBL/GenBank/DDBJ databases">
        <authorList>
            <person name="Zahm M."/>
            <person name="Roques C."/>
            <person name="Cabau C."/>
            <person name="Klopp C."/>
            <person name="Donnadieu C."/>
            <person name="Jouanno E."/>
            <person name="Lampietro C."/>
            <person name="Louis A."/>
            <person name="Herpin A."/>
            <person name="Echchiki A."/>
            <person name="Berthelot C."/>
            <person name="Parey E."/>
            <person name="Roest-Crollius H."/>
            <person name="Braasch I."/>
            <person name="Postlethwait J."/>
            <person name="Bobe J."/>
            <person name="Montfort J."/>
            <person name="Bouchez O."/>
            <person name="Begum T."/>
            <person name="Mejri S."/>
            <person name="Adams A."/>
            <person name="Chen W.-J."/>
            <person name="Guiguen Y."/>
        </authorList>
    </citation>
    <scope>NUCLEOTIDE SEQUENCE</scope>
    <source>
        <tissue evidence="8">Blood</tissue>
    </source>
</reference>
<keyword evidence="9" id="KW-1185">Reference proteome</keyword>
<sequence length="389" mass="40299">MAVESQSFQNNFGMVEKNEKMFSVASPDNTREETQMSEKTVDSFHTETSDNQNKEMDQPPVSDRECRSRSVSMTSSSRSRSRSSSSSSCSSGGSYSSGSSRRGAVVATPAGGTTCDHTLAAVVPGPALAPARGHVPAATGCAPASHAVGDTIAAAPRPAATERGRGPTAPRPSGPPTAVAGPVPLPTTDLAGARCLAPGPAPEAAGCTDLWAGAGSGLTAPSTGGAEPGARSRSRSRSTSPNRNNIHLTQEEKRALLLIARTNAANALGVEDVALPASVSPAVAVHEEPTIEERVRPCGTALSSLKENHKPSEADEIPSPKMSPRNRITFSIRNTVAKPASSRPSSSPEKTVTVRTDSVTAQNPYGRWVPINARSFPLSIAKSSSTKTR</sequence>